<gene>
    <name evidence="14" type="ORF">SAMN05421547_102144</name>
</gene>
<protein>
    <recommendedName>
        <fullName evidence="3">histidine kinase</fullName>
        <ecNumber evidence="3">2.7.13.3</ecNumber>
    </recommendedName>
</protein>
<dbReference type="SMART" id="SM00387">
    <property type="entry name" value="HATPase_c"/>
    <property type="match status" value="1"/>
</dbReference>
<dbReference type="Pfam" id="PF02518">
    <property type="entry name" value="HATPase_c"/>
    <property type="match status" value="1"/>
</dbReference>
<dbReference type="Gene3D" id="3.30.565.10">
    <property type="entry name" value="Histidine kinase-like ATPase, C-terminal domain"/>
    <property type="match status" value="1"/>
</dbReference>
<evidence type="ECO:0000313" key="14">
    <source>
        <dbReference type="EMBL" id="SDY00535.1"/>
    </source>
</evidence>
<dbReference type="EMBL" id="FNPE01000002">
    <property type="protein sequence ID" value="SDY00535.1"/>
    <property type="molecule type" value="Genomic_DNA"/>
</dbReference>
<keyword evidence="8 11" id="KW-1133">Transmembrane helix</keyword>
<evidence type="ECO:0000256" key="8">
    <source>
        <dbReference type="ARBA" id="ARBA00022989"/>
    </source>
</evidence>
<feature type="domain" description="HAMP" evidence="13">
    <location>
        <begin position="215"/>
        <end position="266"/>
    </location>
</feature>
<dbReference type="EC" id="2.7.13.3" evidence="3"/>
<dbReference type="PROSITE" id="PS50885">
    <property type="entry name" value="HAMP"/>
    <property type="match status" value="1"/>
</dbReference>
<keyword evidence="9" id="KW-0902">Two-component regulatory system</keyword>
<evidence type="ECO:0000256" key="4">
    <source>
        <dbReference type="ARBA" id="ARBA00022553"/>
    </source>
</evidence>
<dbReference type="Proteomes" id="UP000183417">
    <property type="component" value="Unassembled WGS sequence"/>
</dbReference>
<evidence type="ECO:0000256" key="3">
    <source>
        <dbReference type="ARBA" id="ARBA00012438"/>
    </source>
</evidence>
<keyword evidence="7 14" id="KW-0418">Kinase</keyword>
<dbReference type="PANTHER" id="PTHR45436">
    <property type="entry name" value="SENSOR HISTIDINE KINASE YKOH"/>
    <property type="match status" value="1"/>
</dbReference>
<dbReference type="InterPro" id="IPR050428">
    <property type="entry name" value="TCS_sensor_his_kinase"/>
</dbReference>
<dbReference type="GO" id="GO:0005886">
    <property type="term" value="C:plasma membrane"/>
    <property type="evidence" value="ECO:0007669"/>
    <property type="project" value="TreeGrafter"/>
</dbReference>
<feature type="transmembrane region" description="Helical" evidence="11">
    <location>
        <begin position="191"/>
        <end position="212"/>
    </location>
</feature>
<dbReference type="AlphaFoldDB" id="A0A1H3GBW3"/>
<dbReference type="PANTHER" id="PTHR45436:SF5">
    <property type="entry name" value="SENSOR HISTIDINE KINASE TRCS"/>
    <property type="match status" value="1"/>
</dbReference>
<dbReference type="GO" id="GO:0004673">
    <property type="term" value="F:protein histidine kinase activity"/>
    <property type="evidence" value="ECO:0007669"/>
    <property type="project" value="UniProtKB-EC"/>
</dbReference>
<evidence type="ECO:0000256" key="1">
    <source>
        <dbReference type="ARBA" id="ARBA00000085"/>
    </source>
</evidence>
<keyword evidence="5" id="KW-0808">Transferase</keyword>
<dbReference type="InterPro" id="IPR005467">
    <property type="entry name" value="His_kinase_dom"/>
</dbReference>
<comment type="subcellular location">
    <subcellularLocation>
        <location evidence="2">Membrane</location>
    </subcellularLocation>
</comment>
<evidence type="ECO:0000259" key="13">
    <source>
        <dbReference type="PROSITE" id="PS50885"/>
    </source>
</evidence>
<dbReference type="PRINTS" id="PR00344">
    <property type="entry name" value="BCTRLSENSOR"/>
</dbReference>
<evidence type="ECO:0000256" key="5">
    <source>
        <dbReference type="ARBA" id="ARBA00022679"/>
    </source>
</evidence>
<comment type="catalytic activity">
    <reaction evidence="1">
        <text>ATP + protein L-histidine = ADP + protein N-phospho-L-histidine.</text>
        <dbReference type="EC" id="2.7.13.3"/>
    </reaction>
</comment>
<dbReference type="InterPro" id="IPR036890">
    <property type="entry name" value="HATPase_C_sf"/>
</dbReference>
<dbReference type="InterPro" id="IPR003660">
    <property type="entry name" value="HAMP_dom"/>
</dbReference>
<evidence type="ECO:0000256" key="10">
    <source>
        <dbReference type="ARBA" id="ARBA00023136"/>
    </source>
</evidence>
<keyword evidence="4" id="KW-0597">Phosphoprotein</keyword>
<keyword evidence="6 11" id="KW-0812">Transmembrane</keyword>
<feature type="domain" description="Histidine kinase" evidence="12">
    <location>
        <begin position="274"/>
        <end position="479"/>
    </location>
</feature>
<evidence type="ECO:0000259" key="12">
    <source>
        <dbReference type="PROSITE" id="PS50109"/>
    </source>
</evidence>
<dbReference type="GeneID" id="94690907"/>
<evidence type="ECO:0000256" key="7">
    <source>
        <dbReference type="ARBA" id="ARBA00022777"/>
    </source>
</evidence>
<organism evidence="14 15">
    <name type="scientific">Delftia lacustris</name>
    <dbReference type="NCBI Taxonomy" id="558537"/>
    <lineage>
        <taxon>Bacteria</taxon>
        <taxon>Pseudomonadati</taxon>
        <taxon>Pseudomonadota</taxon>
        <taxon>Betaproteobacteria</taxon>
        <taxon>Burkholderiales</taxon>
        <taxon>Comamonadaceae</taxon>
        <taxon>Delftia</taxon>
    </lineage>
</organism>
<sequence length="482" mass="51553">MNAPQEGQVSRLGDSLRLRLLAGTLAWVLAAVLLAGWGLRGLFRDHIAQQLQAQLVLQLDQLSAAVNSLPGGRIEVGLAVGDPRLAQPLSGLYWQIDQVSDGAGPPEKAGLLRSRSLWDQTLDWRQFRADAGNPGEHREDTALSTGMLPDGQGHPLVAVARPLQLPEADAPPLRLIVAADSALLAEPMQRFTTMLIAALGTLAAGLALAVVLQLRLALRPLQLLRTGLADVRKGATPRLEGRFPQELRPLVQEFNHVLDVNADMVQRARTQAGNLAHAVNTPLSILGNAAAQEGGTLAELVREQVASASRQVDHHLARARAAARQATGLRTPLEPPLASLVRTMERLHAGRGIRFALKGDAQPWDFLGDGQDLMEILGNLLDNAGKWAAQAVSLEVQGLEPDQAGCPLLLTVDDDGPGIEDADLGRIFERGERLDERRPGAGLGLDIVRDLVQTYGGSIAASRSPLGGLRMQLRLPGAKRQA</sequence>
<evidence type="ECO:0000256" key="2">
    <source>
        <dbReference type="ARBA" id="ARBA00004370"/>
    </source>
</evidence>
<evidence type="ECO:0000256" key="9">
    <source>
        <dbReference type="ARBA" id="ARBA00023012"/>
    </source>
</evidence>
<dbReference type="GO" id="GO:0000160">
    <property type="term" value="P:phosphorelay signal transduction system"/>
    <property type="evidence" value="ECO:0007669"/>
    <property type="project" value="UniProtKB-KW"/>
</dbReference>
<evidence type="ECO:0000256" key="6">
    <source>
        <dbReference type="ARBA" id="ARBA00022692"/>
    </source>
</evidence>
<reference evidence="14 15" key="1">
    <citation type="submission" date="2016-10" db="EMBL/GenBank/DDBJ databases">
        <authorList>
            <person name="de Groot N.N."/>
        </authorList>
    </citation>
    <scope>NUCLEOTIDE SEQUENCE [LARGE SCALE GENOMIC DNA]</scope>
    <source>
        <strain evidence="14 15">LMG 24775</strain>
    </source>
</reference>
<dbReference type="InterPro" id="IPR004358">
    <property type="entry name" value="Sig_transdc_His_kin-like_C"/>
</dbReference>
<accession>A0A1H3GBW3</accession>
<dbReference type="RefSeq" id="WP_074920998.1">
    <property type="nucleotide sequence ID" value="NZ_CP141274.1"/>
</dbReference>
<keyword evidence="10 11" id="KW-0472">Membrane</keyword>
<feature type="transmembrane region" description="Helical" evidence="11">
    <location>
        <begin position="20"/>
        <end position="39"/>
    </location>
</feature>
<dbReference type="SUPFAM" id="SSF55874">
    <property type="entry name" value="ATPase domain of HSP90 chaperone/DNA topoisomerase II/histidine kinase"/>
    <property type="match status" value="1"/>
</dbReference>
<dbReference type="InterPro" id="IPR003594">
    <property type="entry name" value="HATPase_dom"/>
</dbReference>
<name>A0A1H3GBW3_9BURK</name>
<evidence type="ECO:0000256" key="11">
    <source>
        <dbReference type="SAM" id="Phobius"/>
    </source>
</evidence>
<evidence type="ECO:0000313" key="15">
    <source>
        <dbReference type="Proteomes" id="UP000183417"/>
    </source>
</evidence>
<proteinExistence type="predicted"/>
<dbReference type="PROSITE" id="PS50109">
    <property type="entry name" value="HIS_KIN"/>
    <property type="match status" value="1"/>
</dbReference>